<dbReference type="Proteomes" id="UP000324222">
    <property type="component" value="Unassembled WGS sequence"/>
</dbReference>
<gene>
    <name evidence="3" type="ORF">E2C01_086611</name>
</gene>
<accession>A0A5B7JBX9</accession>
<evidence type="ECO:0000256" key="1">
    <source>
        <dbReference type="SAM" id="MobiDB-lite"/>
    </source>
</evidence>
<organism evidence="3 4">
    <name type="scientific">Portunus trituberculatus</name>
    <name type="common">Swimming crab</name>
    <name type="synonym">Neptunus trituberculatus</name>
    <dbReference type="NCBI Taxonomy" id="210409"/>
    <lineage>
        <taxon>Eukaryota</taxon>
        <taxon>Metazoa</taxon>
        <taxon>Ecdysozoa</taxon>
        <taxon>Arthropoda</taxon>
        <taxon>Crustacea</taxon>
        <taxon>Multicrustacea</taxon>
        <taxon>Malacostraca</taxon>
        <taxon>Eumalacostraca</taxon>
        <taxon>Eucarida</taxon>
        <taxon>Decapoda</taxon>
        <taxon>Pleocyemata</taxon>
        <taxon>Brachyura</taxon>
        <taxon>Eubrachyura</taxon>
        <taxon>Portunoidea</taxon>
        <taxon>Portunidae</taxon>
        <taxon>Portuninae</taxon>
        <taxon>Portunus</taxon>
    </lineage>
</organism>
<name>A0A5B7JBX9_PORTR</name>
<dbReference type="AlphaFoldDB" id="A0A5B7JBX9"/>
<reference evidence="3 4" key="1">
    <citation type="submission" date="2019-05" db="EMBL/GenBank/DDBJ databases">
        <title>Another draft genome of Portunus trituberculatus and its Hox gene families provides insights of decapod evolution.</title>
        <authorList>
            <person name="Jeong J.-H."/>
            <person name="Song I."/>
            <person name="Kim S."/>
            <person name="Choi T."/>
            <person name="Kim D."/>
            <person name="Ryu S."/>
            <person name="Kim W."/>
        </authorList>
    </citation>
    <scope>NUCLEOTIDE SEQUENCE [LARGE SCALE GENOMIC DNA]</scope>
    <source>
        <tissue evidence="3">Muscle</tissue>
    </source>
</reference>
<keyword evidence="2" id="KW-1133">Transmembrane helix</keyword>
<evidence type="ECO:0000313" key="4">
    <source>
        <dbReference type="Proteomes" id="UP000324222"/>
    </source>
</evidence>
<evidence type="ECO:0000313" key="3">
    <source>
        <dbReference type="EMBL" id="MPC91566.1"/>
    </source>
</evidence>
<dbReference type="EMBL" id="VSRR010088179">
    <property type="protein sequence ID" value="MPC91566.1"/>
    <property type="molecule type" value="Genomic_DNA"/>
</dbReference>
<keyword evidence="4" id="KW-1185">Reference proteome</keyword>
<feature type="region of interest" description="Disordered" evidence="1">
    <location>
        <begin position="1"/>
        <end position="37"/>
    </location>
</feature>
<feature type="transmembrane region" description="Helical" evidence="2">
    <location>
        <begin position="57"/>
        <end position="76"/>
    </location>
</feature>
<keyword evidence="2" id="KW-0812">Transmembrane</keyword>
<protein>
    <submittedName>
        <fullName evidence="3">Uncharacterized protein</fullName>
    </submittedName>
</protein>
<keyword evidence="2" id="KW-0472">Membrane</keyword>
<evidence type="ECO:0000256" key="2">
    <source>
        <dbReference type="SAM" id="Phobius"/>
    </source>
</evidence>
<comment type="caution">
    <text evidence="3">The sequence shown here is derived from an EMBL/GenBank/DDBJ whole genome shotgun (WGS) entry which is preliminary data.</text>
</comment>
<sequence>MAPGGRPAHAHNTGTQVHTRHSPPARGKGRPCLPRQRAPHRLAQHAALLGSGGAQGVPLGVVVVVVVVMVVPLLPLRAAYVLSACRLLDAWRVTHVTLAAAPQAAGGLAGWRRCEVRER</sequence>
<proteinExistence type="predicted"/>
<feature type="compositionally biased region" description="Basic residues" evidence="1">
    <location>
        <begin position="18"/>
        <end position="29"/>
    </location>
</feature>